<feature type="transmembrane region" description="Helical" evidence="3">
    <location>
        <begin position="142"/>
        <end position="162"/>
    </location>
</feature>
<dbReference type="PANTHER" id="PTHR33787">
    <property type="match status" value="1"/>
</dbReference>
<gene>
    <name evidence="5" type="ORF">CSSPTR1EN2_LOCUS23161</name>
</gene>
<comment type="similarity">
    <text evidence="1">Belongs to the ycf20 family.</text>
</comment>
<sequence length="199" mass="21812">MTTFCRAPLCQSFATTLVVPSFAAAAAASSSPVLQHRARNWTVLLSPVFRIKRLERRRCLNIVRSTLDSTGTPGGGDSGSTDSSRNNLGSTRIGRLVSARRQELLKRWNTVRRNFPAKVFLLLLGFFSANALATILGQTGDWDVLAAGVLVALIEGIGYLMYRMPLFLGNRGKMVVEFVNYWKAGFSFGLFVDAFKVGS</sequence>
<dbReference type="Proteomes" id="UP001497512">
    <property type="component" value="Chromosome 9"/>
</dbReference>
<reference evidence="5" key="1">
    <citation type="submission" date="2024-02" db="EMBL/GenBank/DDBJ databases">
        <authorList>
            <consortium name="ELIXIR-Norway"/>
            <consortium name="Elixir Norway"/>
        </authorList>
    </citation>
    <scope>NUCLEOTIDE SEQUENCE</scope>
</reference>
<protein>
    <recommendedName>
        <fullName evidence="7">Ycf20-like protein</fullName>
    </recommendedName>
</protein>
<evidence type="ECO:0000256" key="3">
    <source>
        <dbReference type="SAM" id="Phobius"/>
    </source>
</evidence>
<evidence type="ECO:0000313" key="5">
    <source>
        <dbReference type="EMBL" id="CAK9236761.1"/>
    </source>
</evidence>
<dbReference type="Pfam" id="PF04483">
    <property type="entry name" value="DUF565"/>
    <property type="match status" value="1"/>
</dbReference>
<feature type="transmembrane region" description="Helical" evidence="3">
    <location>
        <begin position="115"/>
        <end position="136"/>
    </location>
</feature>
<dbReference type="PANTHER" id="PTHR33787:SF4">
    <property type="entry name" value="YCF20-LIKE PROTEIN"/>
    <property type="match status" value="1"/>
</dbReference>
<evidence type="ECO:0000256" key="1">
    <source>
        <dbReference type="ARBA" id="ARBA00009846"/>
    </source>
</evidence>
<evidence type="ECO:0008006" key="7">
    <source>
        <dbReference type="Google" id="ProtNLM"/>
    </source>
</evidence>
<evidence type="ECO:0000313" key="6">
    <source>
        <dbReference type="Proteomes" id="UP001497512"/>
    </source>
</evidence>
<keyword evidence="6" id="KW-1185">Reference proteome</keyword>
<feature type="region of interest" description="Disordered" evidence="2">
    <location>
        <begin position="69"/>
        <end position="89"/>
    </location>
</feature>
<dbReference type="InterPro" id="IPR007572">
    <property type="entry name" value="Uncharacterised_Ycf20"/>
</dbReference>
<feature type="chain" id="PRO_5045037815" description="Ycf20-like protein" evidence="4">
    <location>
        <begin position="29"/>
        <end position="199"/>
    </location>
</feature>
<keyword evidence="3" id="KW-1133">Transmembrane helix</keyword>
<keyword evidence="3" id="KW-0472">Membrane</keyword>
<organism evidence="5 6">
    <name type="scientific">Sphagnum troendelagicum</name>
    <dbReference type="NCBI Taxonomy" id="128251"/>
    <lineage>
        <taxon>Eukaryota</taxon>
        <taxon>Viridiplantae</taxon>
        <taxon>Streptophyta</taxon>
        <taxon>Embryophyta</taxon>
        <taxon>Bryophyta</taxon>
        <taxon>Sphagnophytina</taxon>
        <taxon>Sphagnopsida</taxon>
        <taxon>Sphagnales</taxon>
        <taxon>Sphagnaceae</taxon>
        <taxon>Sphagnum</taxon>
    </lineage>
</organism>
<feature type="signal peptide" evidence="4">
    <location>
        <begin position="1"/>
        <end position="28"/>
    </location>
</feature>
<evidence type="ECO:0000256" key="2">
    <source>
        <dbReference type="SAM" id="MobiDB-lite"/>
    </source>
</evidence>
<dbReference type="EMBL" id="OZ019901">
    <property type="protein sequence ID" value="CAK9236761.1"/>
    <property type="molecule type" value="Genomic_DNA"/>
</dbReference>
<accession>A0ABP0V2X2</accession>
<keyword evidence="3" id="KW-0812">Transmembrane</keyword>
<proteinExistence type="inferred from homology"/>
<name>A0ABP0V2X2_9BRYO</name>
<evidence type="ECO:0000256" key="4">
    <source>
        <dbReference type="SAM" id="SignalP"/>
    </source>
</evidence>
<keyword evidence="4" id="KW-0732">Signal</keyword>